<feature type="region of interest" description="Disordered" evidence="2">
    <location>
        <begin position="1748"/>
        <end position="1781"/>
    </location>
</feature>
<feature type="compositionally biased region" description="Basic and acidic residues" evidence="2">
    <location>
        <begin position="218"/>
        <end position="230"/>
    </location>
</feature>
<gene>
    <name evidence="4" type="ORF">FSP39_011518</name>
</gene>
<feature type="coiled-coil region" evidence="1">
    <location>
        <begin position="1160"/>
        <end position="1199"/>
    </location>
</feature>
<feature type="coiled-coil region" evidence="1">
    <location>
        <begin position="1362"/>
        <end position="1680"/>
    </location>
</feature>
<feature type="compositionally biased region" description="Basic and acidic residues" evidence="2">
    <location>
        <begin position="17"/>
        <end position="26"/>
    </location>
</feature>
<feature type="compositionally biased region" description="Polar residues" evidence="2">
    <location>
        <begin position="2018"/>
        <end position="2044"/>
    </location>
</feature>
<organism evidence="4 5">
    <name type="scientific">Pinctada imbricata</name>
    <name type="common">Atlantic pearl-oyster</name>
    <name type="synonym">Pinctada martensii</name>
    <dbReference type="NCBI Taxonomy" id="66713"/>
    <lineage>
        <taxon>Eukaryota</taxon>
        <taxon>Metazoa</taxon>
        <taxon>Spiralia</taxon>
        <taxon>Lophotrochozoa</taxon>
        <taxon>Mollusca</taxon>
        <taxon>Bivalvia</taxon>
        <taxon>Autobranchia</taxon>
        <taxon>Pteriomorphia</taxon>
        <taxon>Pterioida</taxon>
        <taxon>Pterioidea</taxon>
        <taxon>Pteriidae</taxon>
        <taxon>Pinctada</taxon>
    </lineage>
</organism>
<evidence type="ECO:0000313" key="5">
    <source>
        <dbReference type="Proteomes" id="UP001186944"/>
    </source>
</evidence>
<feature type="compositionally biased region" description="Acidic residues" evidence="2">
    <location>
        <begin position="424"/>
        <end position="434"/>
    </location>
</feature>
<dbReference type="Proteomes" id="UP001186944">
    <property type="component" value="Unassembled WGS sequence"/>
</dbReference>
<feature type="compositionally biased region" description="Basic and acidic residues" evidence="2">
    <location>
        <begin position="342"/>
        <end position="399"/>
    </location>
</feature>
<feature type="compositionally biased region" description="Basic and acidic residues" evidence="2">
    <location>
        <begin position="2068"/>
        <end position="2086"/>
    </location>
</feature>
<dbReference type="InterPro" id="IPR051235">
    <property type="entry name" value="CEP152/SHC-Transforming"/>
</dbReference>
<feature type="region of interest" description="Disordered" evidence="2">
    <location>
        <begin position="1"/>
        <end position="34"/>
    </location>
</feature>
<feature type="compositionally biased region" description="Polar residues" evidence="2">
    <location>
        <begin position="280"/>
        <end position="295"/>
    </location>
</feature>
<feature type="region of interest" description="Disordered" evidence="2">
    <location>
        <begin position="1870"/>
        <end position="1931"/>
    </location>
</feature>
<feature type="compositionally biased region" description="Basic and acidic residues" evidence="2">
    <location>
        <begin position="442"/>
        <end position="452"/>
    </location>
</feature>
<accession>A0AA89C583</accession>
<feature type="coiled-coil region" evidence="1">
    <location>
        <begin position="467"/>
        <end position="713"/>
    </location>
</feature>
<feature type="compositionally biased region" description="Acidic residues" evidence="2">
    <location>
        <begin position="1769"/>
        <end position="1778"/>
    </location>
</feature>
<feature type="compositionally biased region" description="Low complexity" evidence="2">
    <location>
        <begin position="1906"/>
        <end position="1917"/>
    </location>
</feature>
<keyword evidence="5" id="KW-1185">Reference proteome</keyword>
<feature type="compositionally biased region" description="Polar residues" evidence="2">
    <location>
        <begin position="201"/>
        <end position="213"/>
    </location>
</feature>
<dbReference type="EMBL" id="VSWD01000008">
    <property type="protein sequence ID" value="KAK3095207.1"/>
    <property type="molecule type" value="Genomic_DNA"/>
</dbReference>
<feature type="compositionally biased region" description="Polar residues" evidence="2">
    <location>
        <begin position="1918"/>
        <end position="1928"/>
    </location>
</feature>
<feature type="domain" description="CEP152 CEP63 binding coiled coil" evidence="3">
    <location>
        <begin position="1783"/>
        <end position="1832"/>
    </location>
</feature>
<dbReference type="GO" id="GO:0005813">
    <property type="term" value="C:centrosome"/>
    <property type="evidence" value="ECO:0007669"/>
    <property type="project" value="TreeGrafter"/>
</dbReference>
<reference evidence="4" key="1">
    <citation type="submission" date="2019-08" db="EMBL/GenBank/DDBJ databases">
        <title>The improved chromosome-level genome for the pearl oyster Pinctada fucata martensii using PacBio sequencing and Hi-C.</title>
        <authorList>
            <person name="Zheng Z."/>
        </authorList>
    </citation>
    <scope>NUCLEOTIDE SEQUENCE</scope>
    <source>
        <strain evidence="4">ZZ-2019</strain>
        <tissue evidence="4">Adductor muscle</tissue>
    </source>
</reference>
<feature type="coiled-coil region" evidence="1">
    <location>
        <begin position="967"/>
        <end position="1006"/>
    </location>
</feature>
<dbReference type="PANTHER" id="PTHR10337">
    <property type="entry name" value="SHC TRANSFORMING PROTEIN"/>
    <property type="match status" value="1"/>
</dbReference>
<comment type="caution">
    <text evidence="4">The sequence shown here is derived from an EMBL/GenBank/DDBJ whole genome shotgun (WGS) entry which is preliminary data.</text>
</comment>
<feature type="compositionally biased region" description="Basic residues" evidence="2">
    <location>
        <begin position="267"/>
        <end position="276"/>
    </location>
</feature>
<protein>
    <recommendedName>
        <fullName evidence="3">CEP152 CEP63 binding coiled coil domain-containing protein</fullName>
    </recommendedName>
</protein>
<evidence type="ECO:0000256" key="1">
    <source>
        <dbReference type="SAM" id="Coils"/>
    </source>
</evidence>
<feature type="compositionally biased region" description="Basic residues" evidence="2">
    <location>
        <begin position="173"/>
        <end position="185"/>
    </location>
</feature>
<feature type="region of interest" description="Disordered" evidence="2">
    <location>
        <begin position="2287"/>
        <end position="2321"/>
    </location>
</feature>
<dbReference type="PANTHER" id="PTHR10337:SF6">
    <property type="entry name" value="CENTROSOMAL PROTEIN OF 152 KDA"/>
    <property type="match status" value="1"/>
</dbReference>
<name>A0AA89C583_PINIB</name>
<feature type="compositionally biased region" description="Polar residues" evidence="2">
    <location>
        <begin position="158"/>
        <end position="172"/>
    </location>
</feature>
<dbReference type="GO" id="GO:0007099">
    <property type="term" value="P:centriole replication"/>
    <property type="evidence" value="ECO:0007669"/>
    <property type="project" value="TreeGrafter"/>
</dbReference>
<evidence type="ECO:0000259" key="3">
    <source>
        <dbReference type="Pfam" id="PF25770"/>
    </source>
</evidence>
<feature type="region of interest" description="Disordered" evidence="2">
    <location>
        <begin position="2017"/>
        <end position="2169"/>
    </location>
</feature>
<feature type="compositionally biased region" description="Basic and acidic residues" evidence="2">
    <location>
        <begin position="1753"/>
        <end position="1765"/>
    </location>
</feature>
<proteinExistence type="predicted"/>
<keyword evidence="1" id="KW-0175">Coiled coil</keyword>
<feature type="region of interest" description="Disordered" evidence="2">
    <location>
        <begin position="247"/>
        <end position="457"/>
    </location>
</feature>
<dbReference type="InterPro" id="IPR057659">
    <property type="entry name" value="CEP152_CC"/>
</dbReference>
<evidence type="ECO:0000313" key="4">
    <source>
        <dbReference type="EMBL" id="KAK3095207.1"/>
    </source>
</evidence>
<evidence type="ECO:0000256" key="2">
    <source>
        <dbReference type="SAM" id="MobiDB-lite"/>
    </source>
</evidence>
<feature type="coiled-coil region" evidence="1">
    <location>
        <begin position="1296"/>
        <end position="1337"/>
    </location>
</feature>
<feature type="compositionally biased region" description="Polar residues" evidence="2">
    <location>
        <begin position="113"/>
        <end position="142"/>
    </location>
</feature>
<sequence>MSGISMNFDGQELQNLQEKEYEKEEQQQQNELRALLDNAFDDLIDDEDDFSVTSDEGADSRNHSLHFRREESEPIAEEDDGSAPSNLLYNRDTWGRRNFPAPTSTPLGGLPTIAQSPYGSMSSLRQSQESLRASQEIRNSQEGALRRSHEGILESDGYHSNSEQESTTSANPHTHHKHHFLHHHQFQQPDDWSSHDHYLHSQGQHGYSESYQGHQHHHDNTQPDNLHGDHGNYQNYRYDEIPERQEAEGGNTDMHGDQANYLGHYHGYPHHHHHHGYYGNTYNEDQTGADNQTGYSGLPHSKGYQSVQTDQGYHTALGSTVNSDLPSHDYHVTSSQPHSVRSSHDHLSSVRSSHDHSHSVRSSHDQPHSVRSSHDHPHSVRSSHDHPHSVRSSLDHDSVPSHPLSPQKQSEYKVHYQPMKDNSDPDDDDDDDETAGGKRRKTDVDVMAKPDDSTVEGRQMAQLQVLYKARGRKIEDLNNELEICKQESAREIRILKHQLSLAKGERQGVSTNLQQCQELLGECKTENAQLKGKLQAMESQSEALQKGKEEAIKNLQTAESNIETLNQQIAEMGHSESLTRARHEHERVVAGIQQKHDKEVKVLREKMEELQDKLNDGNSENSTLKQKLSESYKEAENAQISRAETINRLTRSLEESQKQCRTLLESASNHEVSQMKIQLQQALASKKITDEMLSSYQDEVKDLKEQLNMFEAASGLGVLSRDNTQETEGIDDSMLDLGIKKTLDFETPESSRTLPRSQATFDATKSHDVITGLKLELERCLLSNKEKRIQVSKLQEDLRSTKKELEEVSTRCERAEVSLKECTSKLKEWEELVRSEDKVSAIEARLMKDINNLKREKQVLMEDTEELKKRLEEVASNEEKLSEINNELNQQISQMVKDYDADKREALERIELKTAHKEVDDVKELYVKVCAEKDSLDEAIRSQLSNDTKKQLQKMKESMEKENFAEIERVKIEAQTETENAKTAIREEVKKEIEEENKKIIENKIAMSKVEWFEEQRASKQAAVDNAIKLTETEWKSKLDSALETEVDNKVEEAKKEWFKQRQQAFSKELESKLKEEKEAWEKSAEVRYKERIKTEKGNWEKGKEEEIKQAVSMEKSNLSARDSCTEGRVKWQQKLEVEIHSAVEKERKEWEEVKEIEILEKIQQQKEKWNKQKENEITERLEEAQNQWEKNLESQLLEGIETEVEARLKTEKENWRSAMESQKSSEIKQAIELARTEWEDTHEFSVDQIRNSMEKQLQERISAEISLALDEAKSTWDKDHEAQIQERLAAENVKEAVYKEEIESLKKDVDRMNQDIKEKEERLHKEKCDLIALKDAEKKHAVKEVEEQSEKDYKQFTADHHDTLTQALKAARDQHNKEKAELERRYAEEIKKLKQTEAHLRESLQNSAPDKVVKDIQDQFEEDRRLWEEENLRLKEEVVERDELLGKADQHLSQEVDRLREELELAYKKQLDKEMTNMKLVLEAQNGQSETSNLESQLMELKREKENFRTELTKVTNENMKVIDEISKVTDESRKVKTQIHRVTEENKNLKEELQKVKDRMFDETKRYVKEIQELKAKLNAQESRLTESHELKTKIVNLNQKLLELNSKEEEIKNLKNELERLKLDNDNMTKEKSKLLDNYGRMEKDLQGIISEKEKIMENLKNMENAYKKDLASQKQKQEDVYSRLVRSEKMLQEAKQYYRSEIEKVRKALEKDTSLSLEAMKNKMIEMSKSHSVAMDSMKQQYEEEIEELREKSLHSSKDLNDTEVQTDSEDNAGSDDSMFEMRDQYLDTVSKIKEDVMAHITETNMRAAETVKCEMTKERNTVLRQLKSIYMDNVRKVLQNEIIGANIEAKLADIEEALNTVSFDKSVSPLSSRSTTPRSDVSGQRAYTPIHGQNDLSSHYSSRSFQDLSSSSQPNNDNYQKPCSESRRSYYEISHTPNGVSRSNGEVKVNPLHRRVQTVERPRSATDIMERSAPREIIRPKSAQENTSRRIIASKNMLIGNNRQNGDVHLKLQPQNKTGMPSMYPSQNNSGYPSNTSNFLLRERQHRSRERSASAKEVTFSADCKKSSPDRVEDRFLDRNSKFHPNITTRKLSPRDHSTSNENSDQETDNLKAVYSRGDVSENSDVEVNSPRNNRVTQLNDSSDHEYHSPRGYRRRQINGNDLLPSKYTVPVKEQDPQKFDAVDPHPIEIKTHREEVLSPNSTLNQSSLYKAKSESELSCDGPSNLTNLLGTYKYTSLRDALGKGTYTSPKKGSSLSTEDLRYSGMPRAYSVDVGLHSLGLDRHSPRKYNPSPEKLQHDAGESPVGTPRMHRKFHSERNCSEDIDRERVRRDIGNSLGMPTQLTQFGLKSKEPVKILVEKFQGLSGKT</sequence>
<feature type="compositionally biased region" description="Polar residues" evidence="2">
    <location>
        <begin position="303"/>
        <end position="325"/>
    </location>
</feature>
<dbReference type="Pfam" id="PF25770">
    <property type="entry name" value="CC_CEP63-bind_CEP152"/>
    <property type="match status" value="1"/>
</dbReference>
<feature type="compositionally biased region" description="Basic and acidic residues" evidence="2">
    <location>
        <begin position="58"/>
        <end position="72"/>
    </location>
</feature>
<feature type="region of interest" description="Disordered" evidence="2">
    <location>
        <begin position="46"/>
        <end position="234"/>
    </location>
</feature>
<feature type="coiled-coil region" evidence="1">
    <location>
        <begin position="784"/>
        <end position="905"/>
    </location>
</feature>
<feature type="compositionally biased region" description="Polar residues" evidence="2">
    <location>
        <begin position="2126"/>
        <end position="2146"/>
    </location>
</feature>
<feature type="compositionally biased region" description="Low complexity" evidence="2">
    <location>
        <begin position="1871"/>
        <end position="1884"/>
    </location>
</feature>